<evidence type="ECO:0000313" key="2">
    <source>
        <dbReference type="EMBL" id="RAG81554.1"/>
    </source>
</evidence>
<evidence type="ECO:0000313" key="3">
    <source>
        <dbReference type="Proteomes" id="UP000248889"/>
    </source>
</evidence>
<keyword evidence="3" id="KW-1185">Reference proteome</keyword>
<dbReference type="RefSeq" id="WP_111506818.1">
    <property type="nucleotide sequence ID" value="NZ_QKYN01000154.1"/>
</dbReference>
<feature type="chain" id="PRO_5015839977" description="Tat pathway signal sequence domain protein" evidence="1">
    <location>
        <begin position="28"/>
        <end position="254"/>
    </location>
</feature>
<proteinExistence type="predicted"/>
<dbReference type="EMBL" id="QKYN01000154">
    <property type="protein sequence ID" value="RAG81554.1"/>
    <property type="molecule type" value="Genomic_DNA"/>
</dbReference>
<evidence type="ECO:0000256" key="1">
    <source>
        <dbReference type="SAM" id="SignalP"/>
    </source>
</evidence>
<protein>
    <recommendedName>
        <fullName evidence="4">Tat pathway signal sequence domain protein</fullName>
    </recommendedName>
</protein>
<gene>
    <name evidence="2" type="ORF">DN069_32385</name>
</gene>
<name>A0A2X0I9F0_9ACTN</name>
<keyword evidence="1" id="KW-0732">Signal</keyword>
<sequence length="254" mass="26920">MRHRIAAAALAGSCALAAIAIPAAASAATPHPAIRSSVTDMAIGLIGRQHFSIRVSAFDAKGIRSIHAFIWPLAANGARPTPALVAASAMGTVRSRTATSETIGFDYTYDDAKRFEPDYIAGEFGIAVLATANDGTTTYVPKAATYFFRFADALNAKASTGAVRKGARVTVKGRLERADWDLNTWRPNTGPWVALQFRKAGTNTWVTESWAKTNGTGALAATATDHASGWWRLSYGGDLTCAPTVSAQTWITAR</sequence>
<dbReference type="AlphaFoldDB" id="A0A2X0I9F0"/>
<dbReference type="Proteomes" id="UP000248889">
    <property type="component" value="Unassembled WGS sequence"/>
</dbReference>
<reference evidence="2 3" key="1">
    <citation type="submission" date="2018-06" db="EMBL/GenBank/DDBJ databases">
        <title>Streptacidiphilus pinicola sp. nov., isolated from pine grove soil.</title>
        <authorList>
            <person name="Roh S.G."/>
            <person name="Park S."/>
            <person name="Kim M.-K."/>
            <person name="Yun B.-R."/>
            <person name="Park J."/>
            <person name="Kim M.J."/>
            <person name="Kim Y.S."/>
            <person name="Kim S.B."/>
        </authorList>
    </citation>
    <scope>NUCLEOTIDE SEQUENCE [LARGE SCALE GENOMIC DNA]</scope>
    <source>
        <strain evidence="2 3">MMS16-CNU450</strain>
    </source>
</reference>
<accession>A0A2X0I9F0</accession>
<dbReference type="OrthoDB" id="3296851at2"/>
<evidence type="ECO:0008006" key="4">
    <source>
        <dbReference type="Google" id="ProtNLM"/>
    </source>
</evidence>
<comment type="caution">
    <text evidence="2">The sequence shown here is derived from an EMBL/GenBank/DDBJ whole genome shotgun (WGS) entry which is preliminary data.</text>
</comment>
<feature type="signal peptide" evidence="1">
    <location>
        <begin position="1"/>
        <end position="27"/>
    </location>
</feature>
<organism evidence="2 3">
    <name type="scientific">Streptacidiphilus pinicola</name>
    <dbReference type="NCBI Taxonomy" id="2219663"/>
    <lineage>
        <taxon>Bacteria</taxon>
        <taxon>Bacillati</taxon>
        <taxon>Actinomycetota</taxon>
        <taxon>Actinomycetes</taxon>
        <taxon>Kitasatosporales</taxon>
        <taxon>Streptomycetaceae</taxon>
        <taxon>Streptacidiphilus</taxon>
    </lineage>
</organism>